<feature type="domain" description="DUF305" evidence="3">
    <location>
        <begin position="128"/>
        <end position="261"/>
    </location>
</feature>
<evidence type="ECO:0000256" key="2">
    <source>
        <dbReference type="SAM" id="Phobius"/>
    </source>
</evidence>
<dbReference type="EMBL" id="PJBV01000014">
    <property type="protein sequence ID" value="PKH41726.1"/>
    <property type="molecule type" value="Genomic_DNA"/>
</dbReference>
<dbReference type="InterPro" id="IPR005183">
    <property type="entry name" value="DUF305_CopM-like"/>
</dbReference>
<evidence type="ECO:0000313" key="5">
    <source>
        <dbReference type="Proteomes" id="UP000233565"/>
    </source>
</evidence>
<feature type="compositionally biased region" description="Basic and acidic residues" evidence="1">
    <location>
        <begin position="80"/>
        <end position="99"/>
    </location>
</feature>
<gene>
    <name evidence="4" type="ORF">CXG46_07555</name>
</gene>
<feature type="compositionally biased region" description="Gly residues" evidence="1">
    <location>
        <begin position="105"/>
        <end position="114"/>
    </location>
</feature>
<evidence type="ECO:0000259" key="3">
    <source>
        <dbReference type="Pfam" id="PF03713"/>
    </source>
</evidence>
<dbReference type="Pfam" id="PF03713">
    <property type="entry name" value="DUF305"/>
    <property type="match status" value="1"/>
</dbReference>
<keyword evidence="2" id="KW-0472">Membrane</keyword>
<evidence type="ECO:0000313" key="4">
    <source>
        <dbReference type="EMBL" id="PKH41726.1"/>
    </source>
</evidence>
<sequence length="282" mass="31305">MRAGTPGAHPSRPDEGLVAGVWALWHWVVPSSRRRVESYRGLEAVMRRRVAVLVAVLAVLLASVTAAVAVSVTNDDEDRFGHRDGMMSSQWDDRTDRPGDSGQRGWRGPGGMMSGSGTMHGMRAGSEYAYLAAMVAHHQEAVSAARQLERSDRAKMRELGRSIVASQTAQIDQMQGWLADWYPNRPGQVAYQPMMRDLSGLEGDRLDRAFLQDMLGHHTGAVMMSQQLLIRGVADHDQVEVLARTIRDEQRAEIFQMQRWLQAWFGGDWQQGLCGGGMHGAR</sequence>
<dbReference type="PANTHER" id="PTHR36933">
    <property type="entry name" value="SLL0788 PROTEIN"/>
    <property type="match status" value="1"/>
</dbReference>
<comment type="caution">
    <text evidence="4">The sequence shown here is derived from an EMBL/GenBank/DDBJ whole genome shotgun (WGS) entry which is preliminary data.</text>
</comment>
<dbReference type="Gene3D" id="1.20.1260.10">
    <property type="match status" value="1"/>
</dbReference>
<evidence type="ECO:0000256" key="1">
    <source>
        <dbReference type="SAM" id="MobiDB-lite"/>
    </source>
</evidence>
<proteinExistence type="predicted"/>
<keyword evidence="2" id="KW-1133">Transmembrane helix</keyword>
<feature type="region of interest" description="Disordered" evidence="1">
    <location>
        <begin position="80"/>
        <end position="115"/>
    </location>
</feature>
<feature type="transmembrane region" description="Helical" evidence="2">
    <location>
        <begin position="50"/>
        <end position="72"/>
    </location>
</feature>
<dbReference type="InterPro" id="IPR012347">
    <property type="entry name" value="Ferritin-like"/>
</dbReference>
<accession>A0ABX4QY83</accession>
<organism evidence="4 5">
    <name type="scientific">Nocardioides alpinus</name>
    <dbReference type="NCBI Taxonomy" id="748909"/>
    <lineage>
        <taxon>Bacteria</taxon>
        <taxon>Bacillati</taxon>
        <taxon>Actinomycetota</taxon>
        <taxon>Actinomycetes</taxon>
        <taxon>Propionibacteriales</taxon>
        <taxon>Nocardioidaceae</taxon>
        <taxon>Nocardioides</taxon>
    </lineage>
</organism>
<dbReference type="Proteomes" id="UP000233565">
    <property type="component" value="Unassembled WGS sequence"/>
</dbReference>
<reference evidence="4 5" key="1">
    <citation type="submission" date="2017-12" db="EMBL/GenBank/DDBJ databases">
        <title>Pharmacopeia of the Arctic Ocean.</title>
        <authorList>
            <person name="Collins E."/>
            <person name="Ducluzeau A.-L."/>
        </authorList>
    </citation>
    <scope>NUCLEOTIDE SEQUENCE [LARGE SCALE GENOMIC DNA]</scope>
    <source>
        <strain evidence="4 5">DSM 23325</strain>
    </source>
</reference>
<keyword evidence="2" id="KW-0812">Transmembrane</keyword>
<keyword evidence="5" id="KW-1185">Reference proteome</keyword>
<dbReference type="PANTHER" id="PTHR36933:SF1">
    <property type="entry name" value="SLL0788 PROTEIN"/>
    <property type="match status" value="1"/>
</dbReference>
<name>A0ABX4QY83_9ACTN</name>
<protein>
    <submittedName>
        <fullName evidence="4">DUF305 domain-containing protein</fullName>
    </submittedName>
</protein>